<evidence type="ECO:0000259" key="8">
    <source>
        <dbReference type="SMART" id="SM00905"/>
    </source>
</evidence>
<dbReference type="KEGG" id="acr:Acry_2481"/>
<proteinExistence type="inferred from homology"/>
<evidence type="ECO:0000256" key="3">
    <source>
        <dbReference type="ARBA" id="ARBA00005708"/>
    </source>
</evidence>
<evidence type="ECO:0000256" key="1">
    <source>
        <dbReference type="ARBA" id="ARBA00001353"/>
    </source>
</evidence>
<dbReference type="EMBL" id="CP000697">
    <property type="protein sequence ID" value="ABQ31673.1"/>
    <property type="molecule type" value="Genomic_DNA"/>
</dbReference>
<evidence type="ECO:0000256" key="5">
    <source>
        <dbReference type="ARBA" id="ARBA00022909"/>
    </source>
</evidence>
<dbReference type="GO" id="GO:0046656">
    <property type="term" value="P:folic acid biosynthetic process"/>
    <property type="evidence" value="ECO:0007669"/>
    <property type="project" value="UniProtKB-KW"/>
</dbReference>
<dbReference type="PANTHER" id="PTHR42844">
    <property type="entry name" value="DIHYDRONEOPTERIN ALDOLASE 1-RELATED"/>
    <property type="match status" value="1"/>
</dbReference>
<dbReference type="GO" id="GO:0005737">
    <property type="term" value="C:cytoplasm"/>
    <property type="evidence" value="ECO:0007669"/>
    <property type="project" value="TreeGrafter"/>
</dbReference>
<dbReference type="GO" id="GO:0004150">
    <property type="term" value="F:dihydroneopterin aldolase activity"/>
    <property type="evidence" value="ECO:0007669"/>
    <property type="project" value="UniProtKB-EC"/>
</dbReference>
<dbReference type="Pfam" id="PF02152">
    <property type="entry name" value="FolB"/>
    <property type="match status" value="1"/>
</dbReference>
<organism evidence="9 10">
    <name type="scientific">Acidiphilium cryptum (strain JF-5)</name>
    <dbReference type="NCBI Taxonomy" id="349163"/>
    <lineage>
        <taxon>Bacteria</taxon>
        <taxon>Pseudomonadati</taxon>
        <taxon>Pseudomonadota</taxon>
        <taxon>Alphaproteobacteria</taxon>
        <taxon>Acetobacterales</taxon>
        <taxon>Acidocellaceae</taxon>
        <taxon>Acidiphilium</taxon>
    </lineage>
</organism>
<comment type="pathway">
    <text evidence="2">Cofactor biosynthesis; tetrahydrofolate biosynthesis; 2-amino-4-hydroxy-6-hydroxymethyl-7,8-dihydropteridine diphosphate from 7,8-dihydroneopterin triphosphate: step 3/4.</text>
</comment>
<keyword evidence="5" id="KW-0289">Folate biosynthesis</keyword>
<dbReference type="eggNOG" id="COG1539">
    <property type="taxonomic scope" value="Bacteria"/>
</dbReference>
<dbReference type="RefSeq" id="WP_007423524.1">
    <property type="nucleotide sequence ID" value="NC_009484.1"/>
</dbReference>
<evidence type="ECO:0000256" key="4">
    <source>
        <dbReference type="ARBA" id="ARBA00013043"/>
    </source>
</evidence>
<dbReference type="HOGENOM" id="CLU_112632_0_1_5"/>
<sequence>MNESHFPAPPATAAPALRRMFVRDMVLDAHIGVHAHEFGRTQRVRINLDLAVREEAGPQGALMSRPGVGRDDLARVVDYERIVLGARAAVAAGHVQLVETLAERLAELCLEDSRVAHVRVRVEKLDVFPDMQSVGVEIERRNS</sequence>
<dbReference type="InterPro" id="IPR006157">
    <property type="entry name" value="FolB_dom"/>
</dbReference>
<protein>
    <recommendedName>
        <fullName evidence="4">dihydroneopterin aldolase</fullName>
        <ecNumber evidence="4">4.1.2.25</ecNumber>
    </recommendedName>
    <alternativeName>
        <fullName evidence="7">7,8-dihydroneopterin aldolase</fullName>
    </alternativeName>
</protein>
<dbReference type="SUPFAM" id="SSF55620">
    <property type="entry name" value="Tetrahydrobiopterin biosynthesis enzymes-like"/>
    <property type="match status" value="1"/>
</dbReference>
<evidence type="ECO:0000256" key="7">
    <source>
        <dbReference type="ARBA" id="ARBA00032903"/>
    </source>
</evidence>
<dbReference type="Proteomes" id="UP000000245">
    <property type="component" value="Chromosome"/>
</dbReference>
<dbReference type="PANTHER" id="PTHR42844:SF1">
    <property type="entry name" value="DIHYDRONEOPTERIN ALDOLASE 1-RELATED"/>
    <property type="match status" value="1"/>
</dbReference>
<dbReference type="AlphaFoldDB" id="A5G1E1"/>
<name>A5G1E1_ACICJ</name>
<evidence type="ECO:0000313" key="9">
    <source>
        <dbReference type="EMBL" id="ABQ31673.1"/>
    </source>
</evidence>
<keyword evidence="10" id="KW-1185">Reference proteome</keyword>
<keyword evidence="6" id="KW-0456">Lyase</keyword>
<dbReference type="NCBIfam" id="TIGR00526">
    <property type="entry name" value="folB_dom"/>
    <property type="match status" value="1"/>
</dbReference>
<dbReference type="EC" id="4.1.2.25" evidence="4"/>
<gene>
    <name evidence="9" type="ordered locus">Acry_2481</name>
</gene>
<comment type="catalytic activity">
    <reaction evidence="1">
        <text>7,8-dihydroneopterin = 6-hydroxymethyl-7,8-dihydropterin + glycolaldehyde</text>
        <dbReference type="Rhea" id="RHEA:10540"/>
        <dbReference type="ChEBI" id="CHEBI:17001"/>
        <dbReference type="ChEBI" id="CHEBI:17071"/>
        <dbReference type="ChEBI" id="CHEBI:44841"/>
        <dbReference type="EC" id="4.1.2.25"/>
    </reaction>
</comment>
<dbReference type="Gene3D" id="3.30.1130.10">
    <property type="match status" value="1"/>
</dbReference>
<comment type="similarity">
    <text evidence="3">Belongs to the DHNA family.</text>
</comment>
<dbReference type="STRING" id="349163.Acry_2481"/>
<dbReference type="SMART" id="SM00905">
    <property type="entry name" value="FolB"/>
    <property type="match status" value="1"/>
</dbReference>
<evidence type="ECO:0000256" key="6">
    <source>
        <dbReference type="ARBA" id="ARBA00023239"/>
    </source>
</evidence>
<accession>A5G1E1</accession>
<evidence type="ECO:0000256" key="2">
    <source>
        <dbReference type="ARBA" id="ARBA00005013"/>
    </source>
</evidence>
<evidence type="ECO:0000313" key="10">
    <source>
        <dbReference type="Proteomes" id="UP000000245"/>
    </source>
</evidence>
<reference evidence="9 10" key="1">
    <citation type="submission" date="2007-05" db="EMBL/GenBank/DDBJ databases">
        <title>Complete sequence of chromosome of Acidiphilium cryptum JF-5.</title>
        <authorList>
            <consortium name="US DOE Joint Genome Institute"/>
            <person name="Copeland A."/>
            <person name="Lucas S."/>
            <person name="Lapidus A."/>
            <person name="Barry K."/>
            <person name="Detter J.C."/>
            <person name="Glavina del Rio T."/>
            <person name="Hammon N."/>
            <person name="Israni S."/>
            <person name="Dalin E."/>
            <person name="Tice H."/>
            <person name="Pitluck S."/>
            <person name="Sims D."/>
            <person name="Brettin T."/>
            <person name="Bruce D."/>
            <person name="Han C."/>
            <person name="Schmutz J."/>
            <person name="Larimer F."/>
            <person name="Land M."/>
            <person name="Hauser L."/>
            <person name="Kyrpides N."/>
            <person name="Kim E."/>
            <person name="Magnuson T."/>
            <person name="Richardson P."/>
        </authorList>
    </citation>
    <scope>NUCLEOTIDE SEQUENCE [LARGE SCALE GENOMIC DNA]</scope>
    <source>
        <strain evidence="9 10">JF-5</strain>
    </source>
</reference>
<dbReference type="InterPro" id="IPR006156">
    <property type="entry name" value="Dihydroneopterin_aldolase"/>
</dbReference>
<dbReference type="InterPro" id="IPR043133">
    <property type="entry name" value="GTP-CH-I_C/QueF"/>
</dbReference>
<feature type="domain" description="Dihydroneopterin aldolase/epimerase" evidence="8">
    <location>
        <begin position="20"/>
        <end position="140"/>
    </location>
</feature>